<feature type="transmembrane region" description="Helical" evidence="8">
    <location>
        <begin position="91"/>
        <end position="107"/>
    </location>
</feature>
<evidence type="ECO:0000256" key="2">
    <source>
        <dbReference type="ARBA" id="ARBA00022679"/>
    </source>
</evidence>
<keyword evidence="4 8" id="KW-1133">Transmembrane helix</keyword>
<evidence type="ECO:0000256" key="7">
    <source>
        <dbReference type="SAM" id="MobiDB-lite"/>
    </source>
</evidence>
<evidence type="ECO:0000313" key="10">
    <source>
        <dbReference type="Proteomes" id="UP000245942"/>
    </source>
</evidence>
<accession>A0A316U7E5</accession>
<dbReference type="GO" id="GO:0046474">
    <property type="term" value="P:glycerophospholipid biosynthetic process"/>
    <property type="evidence" value="ECO:0007669"/>
    <property type="project" value="TreeGrafter"/>
</dbReference>
<dbReference type="EMBL" id="KZ819327">
    <property type="protein sequence ID" value="PWN20774.1"/>
    <property type="molecule type" value="Genomic_DNA"/>
</dbReference>
<dbReference type="RefSeq" id="XP_025347934.1">
    <property type="nucleotide sequence ID" value="XM_025489663.1"/>
</dbReference>
<dbReference type="GO" id="GO:0047184">
    <property type="term" value="F:1-acylglycerophosphocholine O-acyltransferase activity"/>
    <property type="evidence" value="ECO:0007669"/>
    <property type="project" value="TreeGrafter"/>
</dbReference>
<feature type="transmembrane region" description="Helical" evidence="8">
    <location>
        <begin position="227"/>
        <end position="244"/>
    </location>
</feature>
<feature type="transmembrane region" description="Helical" evidence="8">
    <location>
        <begin position="441"/>
        <end position="465"/>
    </location>
</feature>
<dbReference type="GO" id="GO:0016020">
    <property type="term" value="C:membrane"/>
    <property type="evidence" value="ECO:0007669"/>
    <property type="project" value="UniProtKB-SubCell"/>
</dbReference>
<feature type="transmembrane region" description="Helical" evidence="8">
    <location>
        <begin position="46"/>
        <end position="71"/>
    </location>
</feature>
<evidence type="ECO:0000256" key="3">
    <source>
        <dbReference type="ARBA" id="ARBA00022692"/>
    </source>
</evidence>
<evidence type="ECO:0000256" key="1">
    <source>
        <dbReference type="ARBA" id="ARBA00004141"/>
    </source>
</evidence>
<dbReference type="Pfam" id="PF03062">
    <property type="entry name" value="MBOAT"/>
    <property type="match status" value="1"/>
</dbReference>
<keyword evidence="10" id="KW-1185">Reference proteome</keyword>
<keyword evidence="2" id="KW-0808">Transferase</keyword>
<name>A0A316U7E5_9BASI</name>
<dbReference type="GO" id="GO:0003841">
    <property type="term" value="F:1-acylglycerol-3-phosphate O-acyltransferase activity"/>
    <property type="evidence" value="ECO:0007669"/>
    <property type="project" value="TreeGrafter"/>
</dbReference>
<feature type="compositionally biased region" description="Basic and acidic residues" evidence="7">
    <location>
        <begin position="542"/>
        <end position="556"/>
    </location>
</feature>
<feature type="transmembrane region" description="Helical" evidence="8">
    <location>
        <begin position="381"/>
        <end position="404"/>
    </location>
</feature>
<dbReference type="InterPro" id="IPR004299">
    <property type="entry name" value="MBOAT_fam"/>
</dbReference>
<gene>
    <name evidence="9" type="ORF">BCV69DRAFT_199231</name>
</gene>
<dbReference type="GO" id="GO:0005783">
    <property type="term" value="C:endoplasmic reticulum"/>
    <property type="evidence" value="ECO:0007669"/>
    <property type="project" value="TreeGrafter"/>
</dbReference>
<dbReference type="GeneID" id="37011397"/>
<comment type="subcellular location">
    <subcellularLocation>
        <location evidence="1">Membrane</location>
        <topology evidence="1">Multi-pass membrane protein</topology>
    </subcellularLocation>
</comment>
<feature type="transmembrane region" description="Helical" evidence="8">
    <location>
        <begin position="20"/>
        <end position="39"/>
    </location>
</feature>
<feature type="region of interest" description="Disordered" evidence="7">
    <location>
        <begin position="534"/>
        <end position="556"/>
    </location>
</feature>
<feature type="transmembrane region" description="Helical" evidence="8">
    <location>
        <begin position="477"/>
        <end position="496"/>
    </location>
</feature>
<evidence type="ECO:0000256" key="4">
    <source>
        <dbReference type="ARBA" id="ARBA00022989"/>
    </source>
</evidence>
<keyword evidence="5 8" id="KW-0472">Membrane</keyword>
<dbReference type="STRING" id="1684307.A0A316U7E5"/>
<evidence type="ECO:0000256" key="5">
    <source>
        <dbReference type="ARBA" id="ARBA00023136"/>
    </source>
</evidence>
<proteinExistence type="predicted"/>
<keyword evidence="3 8" id="KW-0812">Transmembrane</keyword>
<dbReference type="PANTHER" id="PTHR13906">
    <property type="entry name" value="PORCUPINE"/>
    <property type="match status" value="1"/>
</dbReference>
<evidence type="ECO:0000313" key="9">
    <source>
        <dbReference type="EMBL" id="PWN20774.1"/>
    </source>
</evidence>
<evidence type="ECO:0000256" key="8">
    <source>
        <dbReference type="SAM" id="Phobius"/>
    </source>
</evidence>
<evidence type="ECO:0000256" key="6">
    <source>
        <dbReference type="ARBA" id="ARBA00023315"/>
    </source>
</evidence>
<organism evidence="9 10">
    <name type="scientific">Pseudomicrostroma glucosiphilum</name>
    <dbReference type="NCBI Taxonomy" id="1684307"/>
    <lineage>
        <taxon>Eukaryota</taxon>
        <taxon>Fungi</taxon>
        <taxon>Dikarya</taxon>
        <taxon>Basidiomycota</taxon>
        <taxon>Ustilaginomycotina</taxon>
        <taxon>Exobasidiomycetes</taxon>
        <taxon>Microstromatales</taxon>
        <taxon>Microstromatales incertae sedis</taxon>
        <taxon>Pseudomicrostroma</taxon>
    </lineage>
</organism>
<dbReference type="GO" id="GO:0030258">
    <property type="term" value="P:lipid modification"/>
    <property type="evidence" value="ECO:0007669"/>
    <property type="project" value="TreeGrafter"/>
</dbReference>
<keyword evidence="6" id="KW-0012">Acyltransferase</keyword>
<protein>
    <submittedName>
        <fullName evidence="9">MBOAT-domain-containing protein</fullName>
    </submittedName>
</protein>
<dbReference type="Proteomes" id="UP000245942">
    <property type="component" value="Unassembled WGS sequence"/>
</dbReference>
<dbReference type="PANTHER" id="PTHR13906:SF4">
    <property type="entry name" value="LYSOPHOSPHOLIPID ACYLTRANSFERASE 6"/>
    <property type="match status" value="1"/>
</dbReference>
<sequence length="585" mass="65147">MFDSTFQALADVSGAPPDYVKLIFLLLIASPLAYPLPLLPAQAKHIACIFTSAFFFLGILNLRAGFAQLFLTSLLTYGLAKFKVGGKKMPWIVFWVEMGHLTVNHLIRAYGNIPLTTIEVTAMQMVLTMNLTTFAWDVYDGQIRTEDQCDAQQKMTRIAQMPDLIEFLGYCFYFPGVLIGPATRFVDYRAWAQGSVYASVKGKEKDQGNTSLQQPPPGRIQAAARELVIGLFFLGVYTVFAPGWDFTALVLPVEEGGLGKKETTLVYRIWFATVASFMARTKYYGVWTLTNASCILSGLSYNGVAPVSGSSSTELSSRTRWNRCQNVDIFGVEFAQNWKELLDHWNMNTNVWLRNNVYKRVTRPGKKPGFKSTMVTFLTSAFWHGVAPGYYMAFIYGGFAQSIARSLRKSLRPRFFPPSGPADAASQKPGQQGGGHKVYQWIYVALSIASVHLSLAFAALAFLLLDVQATWKAWSALNFYGLWSIGGLTIAFRLGLGKVLSGSQHVSRERKKRDVAPHSATASAATSGDELFSYSTSVRPRPVGEDEQRRIGERILKQEAEKEPGVHLLDVDMAERDLREKIEQM</sequence>
<dbReference type="OrthoDB" id="286734at2759"/>
<dbReference type="InterPro" id="IPR049941">
    <property type="entry name" value="LPLAT_7/PORCN-like"/>
</dbReference>
<reference evidence="9 10" key="1">
    <citation type="journal article" date="2018" name="Mol. Biol. Evol.">
        <title>Broad Genomic Sampling Reveals a Smut Pathogenic Ancestry of the Fungal Clade Ustilaginomycotina.</title>
        <authorList>
            <person name="Kijpornyongpan T."/>
            <person name="Mondo S.J."/>
            <person name="Barry K."/>
            <person name="Sandor L."/>
            <person name="Lee J."/>
            <person name="Lipzen A."/>
            <person name="Pangilinan J."/>
            <person name="LaButti K."/>
            <person name="Hainaut M."/>
            <person name="Henrissat B."/>
            <person name="Grigoriev I.V."/>
            <person name="Spatafora J.W."/>
            <person name="Aime M.C."/>
        </authorList>
    </citation>
    <scope>NUCLEOTIDE SEQUENCE [LARGE SCALE GENOMIC DNA]</scope>
    <source>
        <strain evidence="9 10">MCA 4718</strain>
    </source>
</reference>
<feature type="region of interest" description="Disordered" evidence="7">
    <location>
        <begin position="507"/>
        <end position="526"/>
    </location>
</feature>
<dbReference type="AlphaFoldDB" id="A0A316U7E5"/>